<evidence type="ECO:0000313" key="3">
    <source>
        <dbReference type="Proteomes" id="UP000295351"/>
    </source>
</evidence>
<keyword evidence="1" id="KW-1133">Transmembrane helix</keyword>
<accession>A0A4V2RGU1</accession>
<dbReference type="EMBL" id="SLVX01000021">
    <property type="protein sequence ID" value="TCN37850.1"/>
    <property type="molecule type" value="Genomic_DNA"/>
</dbReference>
<keyword evidence="3" id="KW-1185">Reference proteome</keyword>
<keyword evidence="1" id="KW-0812">Transmembrane</keyword>
<feature type="transmembrane region" description="Helical" evidence="1">
    <location>
        <begin position="58"/>
        <end position="78"/>
    </location>
</feature>
<sequence>MSYARSTPDQSPPLSASRQKTLVMAIFLCAAFFFQLRFNVSPHVMNLFVTYTDTGGAIYEKLHFGSIGIFLLLPFAVASRPFVLRGSDIVLFRSALLFSCLMGSSSLCVVNRPLASHLLSAVMRTKSKWSPGPG</sequence>
<reference evidence="2 3" key="1">
    <citation type="submission" date="2019-03" db="EMBL/GenBank/DDBJ databases">
        <title>Genomic Encyclopedia of Type Strains, Phase IV (KMG-IV): sequencing the most valuable type-strain genomes for metagenomic binning, comparative biology and taxonomic classification.</title>
        <authorList>
            <person name="Goeker M."/>
        </authorList>
    </citation>
    <scope>NUCLEOTIDE SEQUENCE [LARGE SCALE GENOMIC DNA]</scope>
    <source>
        <strain evidence="2 3">DSM 18401</strain>
    </source>
</reference>
<feature type="transmembrane region" description="Helical" evidence="1">
    <location>
        <begin position="21"/>
        <end position="38"/>
    </location>
</feature>
<organism evidence="2 3">
    <name type="scientific">Shinella granuli</name>
    <dbReference type="NCBI Taxonomy" id="323621"/>
    <lineage>
        <taxon>Bacteria</taxon>
        <taxon>Pseudomonadati</taxon>
        <taxon>Pseudomonadota</taxon>
        <taxon>Alphaproteobacteria</taxon>
        <taxon>Hyphomicrobiales</taxon>
        <taxon>Rhizobiaceae</taxon>
        <taxon>Shinella</taxon>
    </lineage>
</organism>
<dbReference type="AlphaFoldDB" id="A0A4V2RGU1"/>
<comment type="caution">
    <text evidence="2">The sequence shown here is derived from an EMBL/GenBank/DDBJ whole genome shotgun (WGS) entry which is preliminary data.</text>
</comment>
<gene>
    <name evidence="2" type="ORF">EV665_121117</name>
</gene>
<dbReference type="Proteomes" id="UP000295351">
    <property type="component" value="Unassembled WGS sequence"/>
</dbReference>
<protein>
    <submittedName>
        <fullName evidence="2">Uncharacterized protein</fullName>
    </submittedName>
</protein>
<evidence type="ECO:0000313" key="2">
    <source>
        <dbReference type="EMBL" id="TCN37850.1"/>
    </source>
</evidence>
<feature type="transmembrane region" description="Helical" evidence="1">
    <location>
        <begin position="90"/>
        <end position="114"/>
    </location>
</feature>
<keyword evidence="1" id="KW-0472">Membrane</keyword>
<feature type="non-terminal residue" evidence="2">
    <location>
        <position position="134"/>
    </location>
</feature>
<evidence type="ECO:0000256" key="1">
    <source>
        <dbReference type="SAM" id="Phobius"/>
    </source>
</evidence>
<name>A0A4V2RGU1_SHIGR</name>
<proteinExistence type="predicted"/>